<accession>A0A150KEN5</accession>
<organism evidence="1 2">
    <name type="scientific">Heyndrickxia coagulans</name>
    <name type="common">Weizmannia coagulans</name>
    <dbReference type="NCBI Taxonomy" id="1398"/>
    <lineage>
        <taxon>Bacteria</taxon>
        <taxon>Bacillati</taxon>
        <taxon>Bacillota</taxon>
        <taxon>Bacilli</taxon>
        <taxon>Bacillales</taxon>
        <taxon>Bacillaceae</taxon>
        <taxon>Heyndrickxia</taxon>
    </lineage>
</organism>
<name>A0A150KEN5_HEYCO</name>
<dbReference type="AlphaFoldDB" id="A0A150KEN5"/>
<proteinExistence type="predicted"/>
<protein>
    <submittedName>
        <fullName evidence="1">Uncharacterized protein</fullName>
    </submittedName>
</protein>
<evidence type="ECO:0000313" key="1">
    <source>
        <dbReference type="EMBL" id="KYC69593.1"/>
    </source>
</evidence>
<dbReference type="EMBL" id="LQYI01000046">
    <property type="protein sequence ID" value="KYC69593.1"/>
    <property type="molecule type" value="Genomic_DNA"/>
</dbReference>
<gene>
    <name evidence="1" type="ORF">B4099_0222</name>
</gene>
<comment type="caution">
    <text evidence="1">The sequence shown here is derived from an EMBL/GenBank/DDBJ whole genome shotgun (WGS) entry which is preliminary data.</text>
</comment>
<reference evidence="1 2" key="1">
    <citation type="submission" date="2016-01" db="EMBL/GenBank/DDBJ databases">
        <title>Genome Sequences of Twelve Sporeforming Bacillus Species Isolated from Foods.</title>
        <authorList>
            <person name="Berendsen E.M."/>
            <person name="Wells-Bennik M.H."/>
            <person name="Krawcyk A.O."/>
            <person name="De Jong A."/>
            <person name="Holsappel S."/>
            <person name="Eijlander R.T."/>
            <person name="Kuipers O.P."/>
        </authorList>
    </citation>
    <scope>NUCLEOTIDE SEQUENCE [LARGE SCALE GENOMIC DNA]</scope>
    <source>
        <strain evidence="1 2">B4099</strain>
    </source>
</reference>
<dbReference type="Proteomes" id="UP000075304">
    <property type="component" value="Unassembled WGS sequence"/>
</dbReference>
<dbReference type="PATRIC" id="fig|1398.25.peg.2810"/>
<evidence type="ECO:0000313" key="2">
    <source>
        <dbReference type="Proteomes" id="UP000075304"/>
    </source>
</evidence>
<dbReference type="RefSeq" id="WP_257677539.1">
    <property type="nucleotide sequence ID" value="NZ_JAHKRQ010000002.1"/>
</dbReference>
<sequence>MRSEKAGCRGLAMLESGFTAGKFSIDFFLQKAGNQARGENIKIKVVKGGGLW</sequence>